<dbReference type="GO" id="GO:0034551">
    <property type="term" value="P:mitochondrial respiratory chain complex III assembly"/>
    <property type="evidence" value="ECO:0007669"/>
    <property type="project" value="EnsemblFungi"/>
</dbReference>
<keyword evidence="7" id="KW-0496">Mitochondrion</keyword>
<keyword evidence="8" id="KW-0472">Membrane</keyword>
<proteinExistence type="inferred from homology"/>
<dbReference type="eggNOG" id="KOG3440">
    <property type="taxonomic scope" value="Eukaryota"/>
</dbReference>
<comment type="similarity">
    <text evidence="2">Belongs to the UQCRB/QCR7 family.</text>
</comment>
<dbReference type="HOGENOM" id="CLU_115154_1_0_1"/>
<sequence>MSQPSLSGFIIRRPWLRRWLQPMANWYADASGYRKLGLKADDLIPEESETVLLALKRLPPKEAYDRVFRMRRAFQLSLSHQLLPKHEQMKPEEDTPYLTPLIQEIEAELKEREDLEAMVVKKKPAKPAA</sequence>
<dbReference type="GO" id="GO:0099617">
    <property type="term" value="C:matrix side of mitochondrial inner membrane"/>
    <property type="evidence" value="ECO:0007669"/>
    <property type="project" value="EnsemblFungi"/>
</dbReference>
<dbReference type="AlphaFoldDB" id="R7YLQ7"/>
<dbReference type="InterPro" id="IPR036544">
    <property type="entry name" value="QCR7_sf"/>
</dbReference>
<dbReference type="STRING" id="1168221.R7YLQ7"/>
<evidence type="ECO:0000256" key="5">
    <source>
        <dbReference type="ARBA" id="ARBA00022792"/>
    </source>
</evidence>
<dbReference type="GO" id="GO:0045275">
    <property type="term" value="C:respiratory chain complex III"/>
    <property type="evidence" value="ECO:0007669"/>
    <property type="project" value="EnsemblFungi"/>
</dbReference>
<comment type="subcellular location">
    <subcellularLocation>
        <location evidence="1">Mitochondrion inner membrane</location>
        <topology evidence="1">Peripheral membrane protein</topology>
        <orientation evidence="1">Matrix side</orientation>
    </subcellularLocation>
</comment>
<evidence type="ECO:0000313" key="10">
    <source>
        <dbReference type="EMBL" id="EON62845.1"/>
    </source>
</evidence>
<reference evidence="11" key="1">
    <citation type="submission" date="2012-06" db="EMBL/GenBank/DDBJ databases">
        <title>The genome sequence of Coniosporium apollinis CBS 100218.</title>
        <authorList>
            <consortium name="The Broad Institute Genome Sequencing Platform"/>
            <person name="Cuomo C."/>
            <person name="Gorbushina A."/>
            <person name="Noack S."/>
            <person name="Walker B."/>
            <person name="Young S.K."/>
            <person name="Zeng Q."/>
            <person name="Gargeya S."/>
            <person name="Fitzgerald M."/>
            <person name="Haas B."/>
            <person name="Abouelleil A."/>
            <person name="Alvarado L."/>
            <person name="Arachchi H.M."/>
            <person name="Berlin A.M."/>
            <person name="Chapman S.B."/>
            <person name="Goldberg J."/>
            <person name="Griggs A."/>
            <person name="Gujja S."/>
            <person name="Hansen M."/>
            <person name="Howarth C."/>
            <person name="Imamovic A."/>
            <person name="Larimer J."/>
            <person name="McCowan C."/>
            <person name="Montmayeur A."/>
            <person name="Murphy C."/>
            <person name="Neiman D."/>
            <person name="Pearson M."/>
            <person name="Priest M."/>
            <person name="Roberts A."/>
            <person name="Saif S."/>
            <person name="Shea T."/>
            <person name="Sisk P."/>
            <person name="Sykes S."/>
            <person name="Wortman J."/>
            <person name="Nusbaum C."/>
            <person name="Birren B."/>
        </authorList>
    </citation>
    <scope>NUCLEOTIDE SEQUENCE [LARGE SCALE GENOMIC DNA]</scope>
    <source>
        <strain evidence="11">CBS 100218</strain>
    </source>
</reference>
<dbReference type="Pfam" id="PF02271">
    <property type="entry name" value="UCR_14kD"/>
    <property type="match status" value="1"/>
</dbReference>
<evidence type="ECO:0000256" key="1">
    <source>
        <dbReference type="ARBA" id="ARBA00004443"/>
    </source>
</evidence>
<evidence type="ECO:0000256" key="3">
    <source>
        <dbReference type="ARBA" id="ARBA00022448"/>
    </source>
</evidence>
<evidence type="ECO:0000256" key="2">
    <source>
        <dbReference type="ARBA" id="ARBA00008554"/>
    </source>
</evidence>
<evidence type="ECO:0000256" key="6">
    <source>
        <dbReference type="ARBA" id="ARBA00022982"/>
    </source>
</evidence>
<evidence type="ECO:0000256" key="4">
    <source>
        <dbReference type="ARBA" id="ARBA00022660"/>
    </source>
</evidence>
<dbReference type="Proteomes" id="UP000016924">
    <property type="component" value="Unassembled WGS sequence"/>
</dbReference>
<protein>
    <recommendedName>
        <fullName evidence="9">Complex III subunit 7</fullName>
    </recommendedName>
</protein>
<dbReference type="EMBL" id="JH767560">
    <property type="protein sequence ID" value="EON62845.1"/>
    <property type="molecule type" value="Genomic_DNA"/>
</dbReference>
<dbReference type="OrthoDB" id="425749at2759"/>
<dbReference type="GO" id="GO:0008121">
    <property type="term" value="F:quinol-cytochrome-c reductase activity"/>
    <property type="evidence" value="ECO:0007669"/>
    <property type="project" value="EnsemblFungi"/>
</dbReference>
<dbReference type="RefSeq" id="XP_007778162.1">
    <property type="nucleotide sequence ID" value="XM_007779972.1"/>
</dbReference>
<evidence type="ECO:0000313" key="11">
    <source>
        <dbReference type="Proteomes" id="UP000016924"/>
    </source>
</evidence>
<accession>R7YLQ7</accession>
<name>R7YLQ7_CONA1</name>
<keyword evidence="5" id="KW-0999">Mitochondrion inner membrane</keyword>
<dbReference type="PANTHER" id="PTHR12022">
    <property type="entry name" value="UBIQUINOL-CYTOCHROME C REDUCTASE COMPLEX 14 KD PROTEIN"/>
    <property type="match status" value="1"/>
</dbReference>
<dbReference type="GO" id="GO:0006122">
    <property type="term" value="P:mitochondrial electron transport, ubiquinol to cytochrome c"/>
    <property type="evidence" value="ECO:0007669"/>
    <property type="project" value="EnsemblFungi"/>
</dbReference>
<keyword evidence="3" id="KW-0813">Transport</keyword>
<evidence type="ECO:0000256" key="7">
    <source>
        <dbReference type="ARBA" id="ARBA00023128"/>
    </source>
</evidence>
<dbReference type="GeneID" id="19899381"/>
<dbReference type="PANTHER" id="PTHR12022:SF0">
    <property type="entry name" value="CYTOCHROME B-C1 COMPLEX SUBUNIT 7"/>
    <property type="match status" value="1"/>
</dbReference>
<evidence type="ECO:0000256" key="9">
    <source>
        <dbReference type="ARBA" id="ARBA00031684"/>
    </source>
</evidence>
<dbReference type="FunFam" id="1.10.1090.10:FF:000001">
    <property type="entry name" value="Cytochrome b-c1 complex subunit 7"/>
    <property type="match status" value="1"/>
</dbReference>
<dbReference type="InterPro" id="IPR003197">
    <property type="entry name" value="QCR7"/>
</dbReference>
<keyword evidence="6" id="KW-0249">Electron transport</keyword>
<dbReference type="SUPFAM" id="SSF81524">
    <property type="entry name" value="14 kDa protein of cytochrome bc1 complex (Ubiquinol-cytochrome c reductase)"/>
    <property type="match status" value="1"/>
</dbReference>
<gene>
    <name evidence="10" type="ORF">W97_02070</name>
</gene>
<keyword evidence="4" id="KW-0679">Respiratory chain</keyword>
<dbReference type="OMA" id="PLAQWYT"/>
<evidence type="ECO:0000256" key="8">
    <source>
        <dbReference type="ARBA" id="ARBA00023136"/>
    </source>
</evidence>
<dbReference type="Gene3D" id="1.10.1090.10">
    <property type="entry name" value="Cytochrome b-c1 complex subunit 7"/>
    <property type="match status" value="1"/>
</dbReference>
<organism evidence="10 11">
    <name type="scientific">Coniosporium apollinis (strain CBS 100218)</name>
    <name type="common">Rock-inhabiting black yeast</name>
    <dbReference type="NCBI Taxonomy" id="1168221"/>
    <lineage>
        <taxon>Eukaryota</taxon>
        <taxon>Fungi</taxon>
        <taxon>Dikarya</taxon>
        <taxon>Ascomycota</taxon>
        <taxon>Pezizomycotina</taxon>
        <taxon>Dothideomycetes</taxon>
        <taxon>Dothideomycetes incertae sedis</taxon>
        <taxon>Coniosporium</taxon>
    </lineage>
</organism>
<keyword evidence="11" id="KW-1185">Reference proteome</keyword>